<evidence type="ECO:0000259" key="1">
    <source>
        <dbReference type="Pfam" id="PF13456"/>
    </source>
</evidence>
<gene>
    <name evidence="2" type="ORF">QVD17_16791</name>
</gene>
<dbReference type="GO" id="GO:0004523">
    <property type="term" value="F:RNA-DNA hybrid ribonuclease activity"/>
    <property type="evidence" value="ECO:0007669"/>
    <property type="project" value="InterPro"/>
</dbReference>
<dbReference type="InterPro" id="IPR002156">
    <property type="entry name" value="RNaseH_domain"/>
</dbReference>
<feature type="domain" description="RNase H type-1" evidence="1">
    <location>
        <begin position="111"/>
        <end position="158"/>
    </location>
</feature>
<dbReference type="Gene3D" id="3.30.420.10">
    <property type="entry name" value="Ribonuclease H-like superfamily/Ribonuclease H"/>
    <property type="match status" value="1"/>
</dbReference>
<dbReference type="InterPro" id="IPR043128">
    <property type="entry name" value="Rev_trsase/Diguanyl_cyclase"/>
</dbReference>
<keyword evidence="3" id="KW-1185">Reference proteome</keyword>
<dbReference type="GO" id="GO:0003676">
    <property type="term" value="F:nucleic acid binding"/>
    <property type="evidence" value="ECO:0007669"/>
    <property type="project" value="InterPro"/>
</dbReference>
<evidence type="ECO:0000313" key="3">
    <source>
        <dbReference type="Proteomes" id="UP001229421"/>
    </source>
</evidence>
<dbReference type="PANTHER" id="PTHR48475">
    <property type="entry name" value="RIBONUCLEASE H"/>
    <property type="match status" value="1"/>
</dbReference>
<name>A0AAD8KYC8_TARER</name>
<dbReference type="Proteomes" id="UP001229421">
    <property type="component" value="Unassembled WGS sequence"/>
</dbReference>
<dbReference type="SUPFAM" id="SSF56672">
    <property type="entry name" value="DNA/RNA polymerases"/>
    <property type="match status" value="1"/>
</dbReference>
<comment type="caution">
    <text evidence="2">The sequence shown here is derived from an EMBL/GenBank/DDBJ whole genome shotgun (WGS) entry which is preliminary data.</text>
</comment>
<dbReference type="InterPro" id="IPR043502">
    <property type="entry name" value="DNA/RNA_pol_sf"/>
</dbReference>
<organism evidence="2 3">
    <name type="scientific">Tagetes erecta</name>
    <name type="common">African marigold</name>
    <dbReference type="NCBI Taxonomy" id="13708"/>
    <lineage>
        <taxon>Eukaryota</taxon>
        <taxon>Viridiplantae</taxon>
        <taxon>Streptophyta</taxon>
        <taxon>Embryophyta</taxon>
        <taxon>Tracheophyta</taxon>
        <taxon>Spermatophyta</taxon>
        <taxon>Magnoliopsida</taxon>
        <taxon>eudicotyledons</taxon>
        <taxon>Gunneridae</taxon>
        <taxon>Pentapetalae</taxon>
        <taxon>asterids</taxon>
        <taxon>campanulids</taxon>
        <taxon>Asterales</taxon>
        <taxon>Asteraceae</taxon>
        <taxon>Asteroideae</taxon>
        <taxon>Heliantheae alliance</taxon>
        <taxon>Tageteae</taxon>
        <taxon>Tagetes</taxon>
    </lineage>
</organism>
<dbReference type="PANTHER" id="PTHR48475:SF2">
    <property type="entry name" value="RIBONUCLEASE H"/>
    <property type="match status" value="1"/>
</dbReference>
<accession>A0AAD8KYC8</accession>
<evidence type="ECO:0000313" key="2">
    <source>
        <dbReference type="EMBL" id="KAK1427990.1"/>
    </source>
</evidence>
<proteinExistence type="predicted"/>
<dbReference type="EMBL" id="JAUHHV010000004">
    <property type="protein sequence ID" value="KAK1427990.1"/>
    <property type="molecule type" value="Genomic_DNA"/>
</dbReference>
<reference evidence="2" key="1">
    <citation type="journal article" date="2023" name="bioRxiv">
        <title>Improved chromosome-level genome assembly for marigold (Tagetes erecta).</title>
        <authorList>
            <person name="Jiang F."/>
            <person name="Yuan L."/>
            <person name="Wang S."/>
            <person name="Wang H."/>
            <person name="Xu D."/>
            <person name="Wang A."/>
            <person name="Fan W."/>
        </authorList>
    </citation>
    <scope>NUCLEOTIDE SEQUENCE</scope>
    <source>
        <strain evidence="2">WSJ</strain>
        <tissue evidence="2">Leaf</tissue>
    </source>
</reference>
<dbReference type="InterPro" id="IPR036397">
    <property type="entry name" value="RNaseH_sf"/>
</dbReference>
<dbReference type="Gene3D" id="3.30.70.270">
    <property type="match status" value="1"/>
</dbReference>
<sequence>MKLNPAKCSFGFEEGKFLGHIIDKQGIKANPSQIQAVLDMKSPQTTKQNCVDKKDFKWTIEAEAAFQDLKKQIAFLPTITAPMAGELITVYLSAGMEAISVVLVVERAKVPCTNNEAEYEALLAGLRIARSMKVEELEAFGDSRLVANQKNHSAHGARNSKSSKCSAP</sequence>
<dbReference type="AlphaFoldDB" id="A0AAD8KYC8"/>
<protein>
    <recommendedName>
        <fullName evidence="1">RNase H type-1 domain-containing protein</fullName>
    </recommendedName>
</protein>
<dbReference type="Pfam" id="PF13456">
    <property type="entry name" value="RVT_3"/>
    <property type="match status" value="1"/>
</dbReference>